<feature type="transmembrane region" description="Helical" evidence="11">
    <location>
        <begin position="226"/>
        <end position="245"/>
    </location>
</feature>
<evidence type="ECO:0000256" key="9">
    <source>
        <dbReference type="ARBA" id="ARBA00023224"/>
    </source>
</evidence>
<evidence type="ECO:0000256" key="5">
    <source>
        <dbReference type="ARBA" id="ARBA00022725"/>
    </source>
</evidence>
<reference evidence="13" key="1">
    <citation type="submission" date="2025-08" db="UniProtKB">
        <authorList>
            <consortium name="RefSeq"/>
        </authorList>
    </citation>
    <scope>IDENTIFICATION</scope>
</reference>
<proteinExistence type="predicted"/>
<name>A0A8N1S558_9HYME</name>
<feature type="transmembrane region" description="Helical" evidence="11">
    <location>
        <begin position="51"/>
        <end position="82"/>
    </location>
</feature>
<dbReference type="GeneID" id="112552577"/>
<feature type="non-terminal residue" evidence="13">
    <location>
        <position position="1"/>
    </location>
</feature>
<dbReference type="PANTHER" id="PTHR21137">
    <property type="entry name" value="ODORANT RECEPTOR"/>
    <property type="match status" value="1"/>
</dbReference>
<keyword evidence="8" id="KW-0675">Receptor</keyword>
<evidence type="ECO:0000256" key="11">
    <source>
        <dbReference type="SAM" id="Phobius"/>
    </source>
</evidence>
<dbReference type="GO" id="GO:0004984">
    <property type="term" value="F:olfactory receptor activity"/>
    <property type="evidence" value="ECO:0007669"/>
    <property type="project" value="InterPro"/>
</dbReference>
<evidence type="ECO:0000256" key="4">
    <source>
        <dbReference type="ARBA" id="ARBA00022692"/>
    </source>
</evidence>
<dbReference type="AlphaFoldDB" id="A0A8N1S558"/>
<dbReference type="Pfam" id="PF02949">
    <property type="entry name" value="7tm_6"/>
    <property type="match status" value="1"/>
</dbReference>
<keyword evidence="10" id="KW-0175">Coiled coil</keyword>
<keyword evidence="12" id="KW-1185">Reference proteome</keyword>
<keyword evidence="9" id="KW-0807">Transducer</keyword>
<evidence type="ECO:0000256" key="2">
    <source>
        <dbReference type="ARBA" id="ARBA00022475"/>
    </source>
</evidence>
<evidence type="ECO:0000256" key="3">
    <source>
        <dbReference type="ARBA" id="ARBA00022606"/>
    </source>
</evidence>
<dbReference type="RefSeq" id="XP_025073945.1">
    <property type="nucleotide sequence ID" value="XM_025218160.1"/>
</dbReference>
<evidence type="ECO:0000313" key="13">
    <source>
        <dbReference type="RefSeq" id="XP_025073945.1"/>
    </source>
</evidence>
<dbReference type="InterPro" id="IPR004117">
    <property type="entry name" value="7tm6_olfct_rcpt"/>
</dbReference>
<feature type="coiled-coil region" evidence="10">
    <location>
        <begin position="15"/>
        <end position="42"/>
    </location>
</feature>
<keyword evidence="7 11" id="KW-0472">Membrane</keyword>
<keyword evidence="3" id="KW-0716">Sensory transduction</keyword>
<evidence type="ECO:0000313" key="12">
    <source>
        <dbReference type="Proteomes" id="UP000504615"/>
    </source>
</evidence>
<evidence type="ECO:0000256" key="7">
    <source>
        <dbReference type="ARBA" id="ARBA00023136"/>
    </source>
</evidence>
<feature type="transmembrane region" description="Helical" evidence="11">
    <location>
        <begin position="103"/>
        <end position="122"/>
    </location>
</feature>
<dbReference type="GO" id="GO:0005886">
    <property type="term" value="C:plasma membrane"/>
    <property type="evidence" value="ECO:0007669"/>
    <property type="project" value="UniProtKB-SubCell"/>
</dbReference>
<dbReference type="Proteomes" id="UP000504615">
    <property type="component" value="Unplaced"/>
</dbReference>
<dbReference type="PANTHER" id="PTHR21137:SF35">
    <property type="entry name" value="ODORANT RECEPTOR 19A-RELATED"/>
    <property type="match status" value="1"/>
</dbReference>
<organism evidence="12 13">
    <name type="scientific">Pogonomyrmex barbatus</name>
    <name type="common">red harvester ant</name>
    <dbReference type="NCBI Taxonomy" id="144034"/>
    <lineage>
        <taxon>Eukaryota</taxon>
        <taxon>Metazoa</taxon>
        <taxon>Ecdysozoa</taxon>
        <taxon>Arthropoda</taxon>
        <taxon>Hexapoda</taxon>
        <taxon>Insecta</taxon>
        <taxon>Pterygota</taxon>
        <taxon>Neoptera</taxon>
        <taxon>Endopterygota</taxon>
        <taxon>Hymenoptera</taxon>
        <taxon>Apocrita</taxon>
        <taxon>Aculeata</taxon>
        <taxon>Formicoidea</taxon>
        <taxon>Formicidae</taxon>
        <taxon>Myrmicinae</taxon>
        <taxon>Pogonomyrmex</taxon>
    </lineage>
</organism>
<dbReference type="GO" id="GO:0005549">
    <property type="term" value="F:odorant binding"/>
    <property type="evidence" value="ECO:0007669"/>
    <property type="project" value="InterPro"/>
</dbReference>
<evidence type="ECO:0000256" key="6">
    <source>
        <dbReference type="ARBA" id="ARBA00022989"/>
    </source>
</evidence>
<accession>A0A8N1S558</accession>
<evidence type="ECO:0000256" key="1">
    <source>
        <dbReference type="ARBA" id="ARBA00004651"/>
    </source>
</evidence>
<feature type="transmembrane region" description="Helical" evidence="11">
    <location>
        <begin position="294"/>
        <end position="315"/>
    </location>
</feature>
<keyword evidence="4 11" id="KW-0812">Transmembrane</keyword>
<keyword evidence="6 11" id="KW-1133">Transmembrane helix</keyword>
<sequence length="320" mass="36713">FIIYIIKYNSFWINSDNVRLLLERLQEICNELKDENEINIMEEYGNNTKRYTIIIIFFTICSVSIITTTPLLMPVLNIILYTNKSESYQIHVMTEYFIDQEKYSYLILLHLNIIVCIGAATITATGTMLRGCLIHACGMFKIASYRIEQAMTMKFKKISTNNEIMIYKKIGCAIDIHRKAMKYSEFLLSSFEGSFASLILVGVISLSLNLFSIFQTASLGNNEECILHIVILSLILLYMFLANYVGQEVTDHNNYVHTTAYNVGWYVAPIHTQKLILFILQKGSKVFVLNVGKLFGVSLECFAVLIKASMSYFTFMYSMQ</sequence>
<gene>
    <name evidence="13" type="primary">LOC112552577</name>
</gene>
<feature type="transmembrane region" description="Helical" evidence="11">
    <location>
        <begin position="186"/>
        <end position="214"/>
    </location>
</feature>
<evidence type="ECO:0000256" key="8">
    <source>
        <dbReference type="ARBA" id="ARBA00023170"/>
    </source>
</evidence>
<protein>
    <submittedName>
        <fullName evidence="13">Odorant receptor 4-like</fullName>
    </submittedName>
</protein>
<evidence type="ECO:0000256" key="10">
    <source>
        <dbReference type="SAM" id="Coils"/>
    </source>
</evidence>
<dbReference type="GO" id="GO:0007165">
    <property type="term" value="P:signal transduction"/>
    <property type="evidence" value="ECO:0007669"/>
    <property type="project" value="UniProtKB-KW"/>
</dbReference>
<comment type="subcellular location">
    <subcellularLocation>
        <location evidence="1">Cell membrane</location>
        <topology evidence="1">Multi-pass membrane protein</topology>
    </subcellularLocation>
</comment>
<keyword evidence="2" id="KW-1003">Cell membrane</keyword>
<keyword evidence="5" id="KW-0552">Olfaction</keyword>
<dbReference type="OrthoDB" id="7550533at2759"/>